<evidence type="ECO:0000256" key="1">
    <source>
        <dbReference type="ARBA" id="ARBA00010381"/>
    </source>
</evidence>
<keyword evidence="5" id="KW-1185">Reference proteome</keyword>
<dbReference type="InterPro" id="IPR034904">
    <property type="entry name" value="FSCA_dom_sf"/>
</dbReference>
<protein>
    <submittedName>
        <fullName evidence="4">MIP18 family protein FAM96A</fullName>
    </submittedName>
</protein>
<dbReference type="Gene3D" id="3.30.300.130">
    <property type="entry name" value="Fe-S cluster assembly (FSCA)"/>
    <property type="match status" value="1"/>
</dbReference>
<evidence type="ECO:0000259" key="3">
    <source>
        <dbReference type="Pfam" id="PF01883"/>
    </source>
</evidence>
<organism evidence="4 5">
    <name type="scientific">Stylophora pistillata</name>
    <name type="common">Smooth cauliflower coral</name>
    <dbReference type="NCBI Taxonomy" id="50429"/>
    <lineage>
        <taxon>Eukaryota</taxon>
        <taxon>Metazoa</taxon>
        <taxon>Cnidaria</taxon>
        <taxon>Anthozoa</taxon>
        <taxon>Hexacorallia</taxon>
        <taxon>Scleractinia</taxon>
        <taxon>Astrocoeniina</taxon>
        <taxon>Pocilloporidae</taxon>
        <taxon>Stylophora</taxon>
    </lineage>
</organism>
<dbReference type="Pfam" id="PF01883">
    <property type="entry name" value="FeS_assembly_P"/>
    <property type="match status" value="1"/>
</dbReference>
<gene>
    <name evidence="4" type="primary">FAM96A</name>
    <name evidence="4" type="ORF">AWC38_SpisGene20856</name>
</gene>
<comment type="similarity">
    <text evidence="1">Belongs to the MIP18 family.</text>
</comment>
<dbReference type="PANTHER" id="PTHR12377">
    <property type="entry name" value="CYTOSOLIC IRON-SULFUR ASSEMBLY COMPONENT 2B-RELATED"/>
    <property type="match status" value="1"/>
</dbReference>
<feature type="domain" description="MIP18 family-like" evidence="3">
    <location>
        <begin position="22"/>
        <end position="81"/>
    </location>
</feature>
<dbReference type="SUPFAM" id="SSF117916">
    <property type="entry name" value="Fe-S cluster assembly (FSCA) domain-like"/>
    <property type="match status" value="1"/>
</dbReference>
<comment type="caution">
    <text evidence="4">The sequence shown here is derived from an EMBL/GenBank/DDBJ whole genome shotgun (WGS) entry which is preliminary data.</text>
</comment>
<evidence type="ECO:0000256" key="2">
    <source>
        <dbReference type="ARBA" id="ARBA00022829"/>
    </source>
</evidence>
<dbReference type="STRING" id="50429.A0A2B4RDQ3"/>
<dbReference type="AlphaFoldDB" id="A0A2B4RDQ3"/>
<dbReference type="GO" id="GO:0007059">
    <property type="term" value="P:chromosome segregation"/>
    <property type="evidence" value="ECO:0007669"/>
    <property type="project" value="UniProtKB-KW"/>
</dbReference>
<dbReference type="Gene3D" id="6.10.250.1280">
    <property type="match status" value="1"/>
</dbReference>
<proteinExistence type="inferred from homology"/>
<sequence>MSENLSHAGDSEGDTDNLELVQEIFDIIKDVRDPELPQTLEELNVIEEEYIRINKFGDDEYSIQIEFKPTVPHCSLATLIGTFVADQTDAGKADPRAVSAEQGGLRSEGGGGLGFPPLRLVFKYLTSILLKLSSGLVDCVAPGTTVCSQLDIFLSKGTHSTENEINKQINDKERIAAAMENPNLKKIVEECISSEDG</sequence>
<dbReference type="InterPro" id="IPR039796">
    <property type="entry name" value="MIP18"/>
</dbReference>
<evidence type="ECO:0000313" key="4">
    <source>
        <dbReference type="EMBL" id="PFX14953.1"/>
    </source>
</evidence>
<dbReference type="PANTHER" id="PTHR12377:SF2">
    <property type="entry name" value="CYTOSOLIC IRON-SULFUR ASSEMBLY COMPONENT 2A"/>
    <property type="match status" value="1"/>
</dbReference>
<reference evidence="5" key="1">
    <citation type="journal article" date="2017" name="bioRxiv">
        <title>Comparative analysis of the genomes of Stylophora pistillata and Acropora digitifera provides evidence for extensive differences between species of corals.</title>
        <authorList>
            <person name="Voolstra C.R."/>
            <person name="Li Y."/>
            <person name="Liew Y.J."/>
            <person name="Baumgarten S."/>
            <person name="Zoccola D."/>
            <person name="Flot J.-F."/>
            <person name="Tambutte S."/>
            <person name="Allemand D."/>
            <person name="Aranda M."/>
        </authorList>
    </citation>
    <scope>NUCLEOTIDE SEQUENCE [LARGE SCALE GENOMIC DNA]</scope>
</reference>
<name>A0A2B4RDQ3_STYPI</name>
<dbReference type="EMBL" id="LSMT01000706">
    <property type="protein sequence ID" value="PFX14953.1"/>
    <property type="molecule type" value="Genomic_DNA"/>
</dbReference>
<accession>A0A2B4RDQ3</accession>
<keyword evidence="2" id="KW-0159">Chromosome partition</keyword>
<evidence type="ECO:0000313" key="5">
    <source>
        <dbReference type="Proteomes" id="UP000225706"/>
    </source>
</evidence>
<dbReference type="InterPro" id="IPR002744">
    <property type="entry name" value="MIP18-like"/>
</dbReference>
<dbReference type="OrthoDB" id="2746at2759"/>
<dbReference type="Proteomes" id="UP000225706">
    <property type="component" value="Unassembled WGS sequence"/>
</dbReference>
<dbReference type="GO" id="GO:0051604">
    <property type="term" value="P:protein maturation"/>
    <property type="evidence" value="ECO:0007669"/>
    <property type="project" value="InterPro"/>
</dbReference>